<dbReference type="InterPro" id="IPR023130">
    <property type="entry name" value="Ta0600-like_sf"/>
</dbReference>
<organism evidence="2 3">
    <name type="scientific">Pediococcus parvulus</name>
    <dbReference type="NCBI Taxonomy" id="54062"/>
    <lineage>
        <taxon>Bacteria</taxon>
        <taxon>Bacillati</taxon>
        <taxon>Bacillota</taxon>
        <taxon>Bacilli</taxon>
        <taxon>Lactobacillales</taxon>
        <taxon>Lactobacillaceae</taxon>
        <taxon>Pediococcus</taxon>
    </lineage>
</organism>
<reference evidence="2" key="1">
    <citation type="submission" date="2019-10" db="EMBL/GenBank/DDBJ databases">
        <title>Malate fermentation in French cider.</title>
        <authorList>
            <person name="Cousin F.J."/>
            <person name="Medina Fernandez S."/>
            <person name="Misery B."/>
            <person name="Laplace J.-M."/>
            <person name="Cretenet M."/>
        </authorList>
    </citation>
    <scope>NUCLEOTIDE SEQUENCE</scope>
    <source>
        <strain evidence="2">UCMA15901</strain>
    </source>
</reference>
<dbReference type="Pfam" id="PF08951">
    <property type="entry name" value="EntA_Immun"/>
    <property type="match status" value="1"/>
</dbReference>
<dbReference type="AlphaFoldDB" id="A0AAP5WF66"/>
<keyword evidence="1" id="KW-0079">Bacteriocin immunity</keyword>
<dbReference type="EMBL" id="WERX01000002">
    <property type="protein sequence ID" value="MDV7693410.1"/>
    <property type="molecule type" value="Genomic_DNA"/>
</dbReference>
<evidence type="ECO:0000313" key="3">
    <source>
        <dbReference type="Proteomes" id="UP001275867"/>
    </source>
</evidence>
<dbReference type="Gene3D" id="1.20.1440.50">
    <property type="entry name" value="Ta0600-like"/>
    <property type="match status" value="1"/>
</dbReference>
<proteinExistence type="predicted"/>
<dbReference type="InterPro" id="IPR015046">
    <property type="entry name" value="LciA_Immunity-like"/>
</dbReference>
<gene>
    <name evidence="2" type="ORF">GA842_00680</name>
</gene>
<accession>A0AAP5WF66</accession>
<evidence type="ECO:0000256" key="1">
    <source>
        <dbReference type="ARBA" id="ARBA00023025"/>
    </source>
</evidence>
<dbReference type="SUPFAM" id="SSF109797">
    <property type="entry name" value="Bacteriocin immunity protein-like"/>
    <property type="match status" value="1"/>
</dbReference>
<dbReference type="Proteomes" id="UP001275867">
    <property type="component" value="Unassembled WGS sequence"/>
</dbReference>
<dbReference type="GO" id="GO:0030153">
    <property type="term" value="P:bacteriocin immunity"/>
    <property type="evidence" value="ECO:0007669"/>
    <property type="project" value="UniProtKB-KW"/>
</dbReference>
<protein>
    <recommendedName>
        <fullName evidence="4">Bacteriocin immunity protein</fullName>
    </recommendedName>
</protein>
<sequence length="115" mass="13097">MGEFTMNEKYQQLSELIGKAFFEPEFKSDPKIQNTITTAATQLHNHEDYTKIAVELSLGITNLYLTQHKVATILKTIYDFVADDADATKLDLQTRRNLGILSGYVRSPLNSDKIW</sequence>
<comment type="caution">
    <text evidence="2">The sequence shown here is derived from an EMBL/GenBank/DDBJ whole genome shotgun (WGS) entry which is preliminary data.</text>
</comment>
<name>A0AAP5WF66_9LACO</name>
<evidence type="ECO:0000313" key="2">
    <source>
        <dbReference type="EMBL" id="MDV7693410.1"/>
    </source>
</evidence>
<evidence type="ECO:0008006" key="4">
    <source>
        <dbReference type="Google" id="ProtNLM"/>
    </source>
</evidence>